<dbReference type="SUPFAM" id="SSF69118">
    <property type="entry name" value="AhpD-like"/>
    <property type="match status" value="1"/>
</dbReference>
<evidence type="ECO:0000313" key="1">
    <source>
        <dbReference type="EMBL" id="TMI79879.1"/>
    </source>
</evidence>
<protein>
    <recommendedName>
        <fullName evidence="3">Carboxymuconolactone decarboxylase family protein</fullName>
    </recommendedName>
</protein>
<comment type="caution">
    <text evidence="1">The sequence shown here is derived from an EMBL/GenBank/DDBJ whole genome shotgun (WGS) entry which is preliminary data.</text>
</comment>
<dbReference type="InterPro" id="IPR029032">
    <property type="entry name" value="AhpD-like"/>
</dbReference>
<evidence type="ECO:0000313" key="2">
    <source>
        <dbReference type="Proteomes" id="UP000318093"/>
    </source>
</evidence>
<dbReference type="Proteomes" id="UP000318093">
    <property type="component" value="Unassembled WGS sequence"/>
</dbReference>
<reference evidence="1 2" key="1">
    <citation type="journal article" date="2019" name="Nat. Microbiol.">
        <title>Mediterranean grassland soil C-N compound turnover is dependent on rainfall and depth, and is mediated by genomically divergent microorganisms.</title>
        <authorList>
            <person name="Diamond S."/>
            <person name="Andeer P.F."/>
            <person name="Li Z."/>
            <person name="Crits-Christoph A."/>
            <person name="Burstein D."/>
            <person name="Anantharaman K."/>
            <person name="Lane K.R."/>
            <person name="Thomas B.C."/>
            <person name="Pan C."/>
            <person name="Northen T.R."/>
            <person name="Banfield J.F."/>
        </authorList>
    </citation>
    <scope>NUCLEOTIDE SEQUENCE [LARGE SCALE GENOMIC DNA]</scope>
    <source>
        <strain evidence="1">NP_6</strain>
    </source>
</reference>
<organism evidence="1 2">
    <name type="scientific">Candidatus Segetimicrobium genomatis</name>
    <dbReference type="NCBI Taxonomy" id="2569760"/>
    <lineage>
        <taxon>Bacteria</taxon>
        <taxon>Bacillati</taxon>
        <taxon>Candidatus Sysuimicrobiota</taxon>
        <taxon>Candidatus Sysuimicrobiia</taxon>
        <taxon>Candidatus Sysuimicrobiales</taxon>
        <taxon>Candidatus Segetimicrobiaceae</taxon>
        <taxon>Candidatus Segetimicrobium</taxon>
    </lineage>
</organism>
<dbReference type="EMBL" id="VBAN01000294">
    <property type="protein sequence ID" value="TMI79879.1"/>
    <property type="molecule type" value="Genomic_DNA"/>
</dbReference>
<evidence type="ECO:0008006" key="3">
    <source>
        <dbReference type="Google" id="ProtNLM"/>
    </source>
</evidence>
<dbReference type="AlphaFoldDB" id="A0A537J8K5"/>
<dbReference type="Gene3D" id="1.20.1290.10">
    <property type="entry name" value="AhpD-like"/>
    <property type="match status" value="1"/>
</dbReference>
<accession>A0A537J8K5</accession>
<gene>
    <name evidence="1" type="ORF">E6H03_09405</name>
</gene>
<proteinExistence type="predicted"/>
<name>A0A537J8K5_9BACT</name>
<sequence length="90" mass="10210">MGLDRAKVEATWDPQDPIFSGRERAALDMATLFTEDYRAITDQHLERWKQHFSDEELIELGAFMALADGFGKLVEMLGLGQADQTCTFEI</sequence>